<name>A0A9D1PS20_9SPIO</name>
<reference evidence="1" key="2">
    <citation type="submission" date="2021-04" db="EMBL/GenBank/DDBJ databases">
        <authorList>
            <person name="Gilroy R."/>
        </authorList>
    </citation>
    <scope>NUCLEOTIDE SEQUENCE</scope>
    <source>
        <strain evidence="1">Gambia11-129</strain>
    </source>
</reference>
<reference evidence="1" key="1">
    <citation type="journal article" date="2021" name="PeerJ">
        <title>Extensive microbial diversity within the chicken gut microbiome revealed by metagenomics and culture.</title>
        <authorList>
            <person name="Gilroy R."/>
            <person name="Ravi A."/>
            <person name="Getino M."/>
            <person name="Pursley I."/>
            <person name="Horton D.L."/>
            <person name="Alikhan N.F."/>
            <person name="Baker D."/>
            <person name="Gharbi K."/>
            <person name="Hall N."/>
            <person name="Watson M."/>
            <person name="Adriaenssens E.M."/>
            <person name="Foster-Nyarko E."/>
            <person name="Jarju S."/>
            <person name="Secka A."/>
            <person name="Antonio M."/>
            <person name="Oren A."/>
            <person name="Chaudhuri R.R."/>
            <person name="La Ragione R."/>
            <person name="Hildebrand F."/>
            <person name="Pallen M.J."/>
        </authorList>
    </citation>
    <scope>NUCLEOTIDE SEQUENCE</scope>
    <source>
        <strain evidence="1">Gambia11-129</strain>
    </source>
</reference>
<proteinExistence type="predicted"/>
<evidence type="ECO:0008006" key="3">
    <source>
        <dbReference type="Google" id="ProtNLM"/>
    </source>
</evidence>
<evidence type="ECO:0000313" key="1">
    <source>
        <dbReference type="EMBL" id="HIV98170.1"/>
    </source>
</evidence>
<dbReference type="Proteomes" id="UP000823936">
    <property type="component" value="Unassembled WGS sequence"/>
</dbReference>
<gene>
    <name evidence="1" type="ORF">IAB12_00075</name>
</gene>
<comment type="caution">
    <text evidence="1">The sequence shown here is derived from an EMBL/GenBank/DDBJ whole genome shotgun (WGS) entry which is preliminary data.</text>
</comment>
<evidence type="ECO:0000313" key="2">
    <source>
        <dbReference type="Proteomes" id="UP000823936"/>
    </source>
</evidence>
<dbReference type="EMBL" id="DXHU01000001">
    <property type="protein sequence ID" value="HIV98170.1"/>
    <property type="molecule type" value="Genomic_DNA"/>
</dbReference>
<dbReference type="AlphaFoldDB" id="A0A9D1PS20"/>
<accession>A0A9D1PS20</accession>
<protein>
    <recommendedName>
        <fullName evidence="3">SCP2 domain-containing protein</fullName>
    </recommendedName>
</protein>
<organism evidence="1 2">
    <name type="scientific">Candidatus Ornithospirochaeta avicola</name>
    <dbReference type="NCBI Taxonomy" id="2840896"/>
    <lineage>
        <taxon>Bacteria</taxon>
        <taxon>Pseudomonadati</taxon>
        <taxon>Spirochaetota</taxon>
        <taxon>Spirochaetia</taxon>
        <taxon>Spirochaetales</taxon>
        <taxon>Spirochaetaceae</taxon>
        <taxon>Spirochaetaceae incertae sedis</taxon>
        <taxon>Candidatus Ornithospirochaeta</taxon>
    </lineage>
</organism>
<sequence length="155" mass="17930">MKTKICSAILFFLFRALKYLSRHDSIVRSDWEKFDENFVISIYLSEGGKSLRIIKKNGKMKRIRISGIKEDLAITFKSVDAAFLVFTGFSGLSRAYSEHRFTLSGNISDGMAFVRMVERAETYLFPSIMGRRILRRREKKEMMSVALYLHLLLGV</sequence>